<comment type="subcellular location">
    <subcellularLocation>
        <location evidence="1">Membrane</location>
        <topology evidence="1">Multi-pass membrane protein</topology>
    </subcellularLocation>
</comment>
<evidence type="ECO:0000256" key="3">
    <source>
        <dbReference type="ARBA" id="ARBA00022692"/>
    </source>
</evidence>
<evidence type="ECO:0000256" key="2">
    <source>
        <dbReference type="ARBA" id="ARBA00009012"/>
    </source>
</evidence>
<comment type="similarity">
    <text evidence="2">Belongs to the TMEM19 family.</text>
</comment>
<dbReference type="PANTHER" id="PTHR13353">
    <property type="entry name" value="TRANSMEMBRANE PROTEIN 19"/>
    <property type="match status" value="1"/>
</dbReference>
<dbReference type="PANTHER" id="PTHR13353:SF14">
    <property type="entry name" value="PROTEIN PGR"/>
    <property type="match status" value="1"/>
</dbReference>
<sequence length="114" mass="12433">MEPFSFHQEQKLEQAMLETQVWGPNPLLWYGSDRVLNQLLVIPIATTAGLGGSIIDSLFGATLQFSGFCSILQKVVGKPGPTDKKISGLSNLDNNAVNFVLTMILTSIACLYIF</sequence>
<keyword evidence="4" id="KW-1133">Transmembrane helix</keyword>
<gene>
    <name evidence="6" type="ORF">VFH_V106160</name>
</gene>
<dbReference type="AlphaFoldDB" id="A0AAV1AXQ0"/>
<evidence type="ECO:0000313" key="7">
    <source>
        <dbReference type="Proteomes" id="UP001157006"/>
    </source>
</evidence>
<evidence type="ECO:0000313" key="6">
    <source>
        <dbReference type="EMBL" id="CAI8613953.1"/>
    </source>
</evidence>
<evidence type="ECO:0000256" key="1">
    <source>
        <dbReference type="ARBA" id="ARBA00004141"/>
    </source>
</evidence>
<name>A0AAV1AXQ0_VICFA</name>
<dbReference type="GO" id="GO:0016020">
    <property type="term" value="C:membrane"/>
    <property type="evidence" value="ECO:0007669"/>
    <property type="project" value="UniProtKB-SubCell"/>
</dbReference>
<dbReference type="EMBL" id="OX451740">
    <property type="protein sequence ID" value="CAI8613953.1"/>
    <property type="molecule type" value="Genomic_DNA"/>
</dbReference>
<evidence type="ECO:0000256" key="4">
    <source>
        <dbReference type="ARBA" id="ARBA00022989"/>
    </source>
</evidence>
<dbReference type="Pfam" id="PF01940">
    <property type="entry name" value="DUF92"/>
    <property type="match status" value="1"/>
</dbReference>
<organism evidence="6 7">
    <name type="scientific">Vicia faba</name>
    <name type="common">Broad bean</name>
    <name type="synonym">Faba vulgaris</name>
    <dbReference type="NCBI Taxonomy" id="3906"/>
    <lineage>
        <taxon>Eukaryota</taxon>
        <taxon>Viridiplantae</taxon>
        <taxon>Streptophyta</taxon>
        <taxon>Embryophyta</taxon>
        <taxon>Tracheophyta</taxon>
        <taxon>Spermatophyta</taxon>
        <taxon>Magnoliopsida</taxon>
        <taxon>eudicotyledons</taxon>
        <taxon>Gunneridae</taxon>
        <taxon>Pentapetalae</taxon>
        <taxon>rosids</taxon>
        <taxon>fabids</taxon>
        <taxon>Fabales</taxon>
        <taxon>Fabaceae</taxon>
        <taxon>Papilionoideae</taxon>
        <taxon>50 kb inversion clade</taxon>
        <taxon>NPAAA clade</taxon>
        <taxon>Hologalegina</taxon>
        <taxon>IRL clade</taxon>
        <taxon>Fabeae</taxon>
        <taxon>Vicia</taxon>
    </lineage>
</organism>
<evidence type="ECO:0000256" key="5">
    <source>
        <dbReference type="ARBA" id="ARBA00023136"/>
    </source>
</evidence>
<protein>
    <submittedName>
        <fullName evidence="6">Uncharacterized protein</fullName>
    </submittedName>
</protein>
<keyword evidence="7" id="KW-1185">Reference proteome</keyword>
<accession>A0AAV1AXQ0</accession>
<proteinExistence type="inferred from homology"/>
<keyword evidence="5" id="KW-0472">Membrane</keyword>
<keyword evidence="3" id="KW-0812">Transmembrane</keyword>
<reference evidence="6 7" key="1">
    <citation type="submission" date="2023-01" db="EMBL/GenBank/DDBJ databases">
        <authorList>
            <person name="Kreplak J."/>
        </authorList>
    </citation>
    <scope>NUCLEOTIDE SEQUENCE [LARGE SCALE GENOMIC DNA]</scope>
</reference>
<dbReference type="Proteomes" id="UP001157006">
    <property type="component" value="Chromosome 5"/>
</dbReference>
<dbReference type="InterPro" id="IPR002794">
    <property type="entry name" value="DUF92_TMEM19"/>
</dbReference>